<organism evidence="1 2">
    <name type="scientific">Burkholderia cepacia</name>
    <name type="common">Pseudomonas cepacia</name>
    <dbReference type="NCBI Taxonomy" id="292"/>
    <lineage>
        <taxon>Bacteria</taxon>
        <taxon>Pseudomonadati</taxon>
        <taxon>Pseudomonadota</taxon>
        <taxon>Betaproteobacteria</taxon>
        <taxon>Burkholderiales</taxon>
        <taxon>Burkholderiaceae</taxon>
        <taxon>Burkholderia</taxon>
        <taxon>Burkholderia cepacia complex</taxon>
    </lineage>
</organism>
<dbReference type="EMBL" id="LOYH01000092">
    <property type="protein sequence ID" value="KVK75382.1"/>
    <property type="molecule type" value="Genomic_DNA"/>
</dbReference>
<dbReference type="AlphaFoldDB" id="A0A103Z9C6"/>
<proteinExistence type="predicted"/>
<name>A0A103Z9C6_BURCE</name>
<evidence type="ECO:0000313" key="2">
    <source>
        <dbReference type="Proteomes" id="UP000069001"/>
    </source>
</evidence>
<evidence type="ECO:0000313" key="1">
    <source>
        <dbReference type="EMBL" id="KVK75382.1"/>
    </source>
</evidence>
<dbReference type="Proteomes" id="UP000069001">
    <property type="component" value="Unassembled WGS sequence"/>
</dbReference>
<accession>A0A103Z9C6</accession>
<protein>
    <submittedName>
        <fullName evidence="1">Uncharacterized protein</fullName>
    </submittedName>
</protein>
<gene>
    <name evidence="1" type="ORF">WS90_30300</name>
</gene>
<sequence length="78" mass="8236">MNSTHRDAGGEAFSLDAMRHASTMTWQAVDAIAGGIRPAFGRNVARRDRMYAGPMRAAGAARPGHRQMLIVTGPASGV</sequence>
<reference evidence="1 2" key="1">
    <citation type="submission" date="2015-11" db="EMBL/GenBank/DDBJ databases">
        <title>Expanding the genomic diversity of Burkholderia species for the development of highly accurate diagnostics.</title>
        <authorList>
            <person name="Sahl J."/>
            <person name="Keim P."/>
            <person name="Wagner D."/>
        </authorList>
    </citation>
    <scope>NUCLEOTIDE SEQUENCE [LARGE SCALE GENOMIC DNA]</scope>
    <source>
        <strain evidence="1 2">MSMB1302</strain>
    </source>
</reference>
<comment type="caution">
    <text evidence="1">The sequence shown here is derived from an EMBL/GenBank/DDBJ whole genome shotgun (WGS) entry which is preliminary data.</text>
</comment>